<evidence type="ECO:0000256" key="5">
    <source>
        <dbReference type="ARBA" id="ARBA00023224"/>
    </source>
</evidence>
<keyword evidence="11" id="KW-1185">Reference proteome</keyword>
<dbReference type="EMBL" id="BMDX01000020">
    <property type="protein sequence ID" value="GGA86338.1"/>
    <property type="molecule type" value="Genomic_DNA"/>
</dbReference>
<name>A0A8J2XQW1_9GAMM</name>
<proteinExistence type="predicted"/>
<feature type="coiled-coil region" evidence="7">
    <location>
        <begin position="261"/>
        <end position="288"/>
    </location>
</feature>
<dbReference type="PROSITE" id="PS50111">
    <property type="entry name" value="CHEMOTAXIS_TRANSDUC_2"/>
    <property type="match status" value="1"/>
</dbReference>
<dbReference type="Gene3D" id="1.10.287.950">
    <property type="entry name" value="Methyl-accepting chemotaxis protein"/>
    <property type="match status" value="1"/>
</dbReference>
<evidence type="ECO:0000256" key="6">
    <source>
        <dbReference type="PROSITE-ProRule" id="PRU00284"/>
    </source>
</evidence>
<dbReference type="AlphaFoldDB" id="A0A8J2XQW1"/>
<comment type="subcellular location">
    <subcellularLocation>
        <location evidence="1">Membrane</location>
        <topology evidence="1">Multi-pass membrane protein</topology>
    </subcellularLocation>
</comment>
<dbReference type="SMART" id="SM00283">
    <property type="entry name" value="MA"/>
    <property type="match status" value="1"/>
</dbReference>
<evidence type="ECO:0000256" key="7">
    <source>
        <dbReference type="SAM" id="Coils"/>
    </source>
</evidence>
<evidence type="ECO:0000313" key="10">
    <source>
        <dbReference type="EMBL" id="GGA86338.1"/>
    </source>
</evidence>
<dbReference type="GO" id="GO:0007165">
    <property type="term" value="P:signal transduction"/>
    <property type="evidence" value="ECO:0007669"/>
    <property type="project" value="UniProtKB-KW"/>
</dbReference>
<gene>
    <name evidence="10" type="ORF">GCM10011369_30480</name>
</gene>
<dbReference type="PANTHER" id="PTHR32089:SF119">
    <property type="entry name" value="METHYL-ACCEPTING CHEMOTAXIS PROTEIN CTPL"/>
    <property type="match status" value="1"/>
</dbReference>
<dbReference type="Pfam" id="PF00015">
    <property type="entry name" value="MCPsignal"/>
    <property type="match status" value="1"/>
</dbReference>
<keyword evidence="4 8" id="KW-0472">Membrane</keyword>
<dbReference type="GO" id="GO:0006935">
    <property type="term" value="P:chemotaxis"/>
    <property type="evidence" value="ECO:0007669"/>
    <property type="project" value="UniProtKB-ARBA"/>
</dbReference>
<dbReference type="SUPFAM" id="SSF58104">
    <property type="entry name" value="Methyl-accepting chemotaxis protein (MCP) signaling domain"/>
    <property type="match status" value="1"/>
</dbReference>
<feature type="domain" description="Methyl-accepting transducer" evidence="9">
    <location>
        <begin position="103"/>
        <end position="339"/>
    </location>
</feature>
<dbReference type="PANTHER" id="PTHR32089">
    <property type="entry name" value="METHYL-ACCEPTING CHEMOTAXIS PROTEIN MCPB"/>
    <property type="match status" value="1"/>
</dbReference>
<dbReference type="RefSeq" id="WP_087507029.1">
    <property type="nucleotide sequence ID" value="NZ_BMDX01000020.1"/>
</dbReference>
<feature type="coiled-coil region" evidence="7">
    <location>
        <begin position="125"/>
        <end position="152"/>
    </location>
</feature>
<evidence type="ECO:0000256" key="3">
    <source>
        <dbReference type="ARBA" id="ARBA00022989"/>
    </source>
</evidence>
<accession>A0A8J2XQW1</accession>
<sequence>MNGLGLRVTTICGVAIALPLFLALAMIDGMSWAHGLILLLVQVILMWLALQWGLGQWLLSPLRQLAASSKLTSAPSDPLQLVQALQAQQISSFEQIAEQVQNLSETVEFNAESMAAASDNTLTVNGQQQRELSALSETLEQLNSNAAAVATNATDAASQTTSTRKFADDGAAIVISSMDTVNQLTEQIDTTANKVETLRDNSDNISSVLTVIRSIAEQTNLLALNAAIEAARAGEQGRGFAVVADEVRSLAQKTQHSTEEIETIINELQKASTEANAAMQESQQAAQQTIETSAKVSDALEHIRANVTAISDMNNQIAEHANTQQQVAQTASNHVSSLQALSDSVSGNIQVASDNGQQLAGETNSLRRIVEQLQQANR</sequence>
<keyword evidence="3 8" id="KW-1133">Transmembrane helix</keyword>
<dbReference type="OrthoDB" id="5620315at2"/>
<comment type="caution">
    <text evidence="10">The sequence shown here is derived from an EMBL/GenBank/DDBJ whole genome shotgun (WGS) entry which is preliminary data.</text>
</comment>
<keyword evidence="2 8" id="KW-0812">Transmembrane</keyword>
<dbReference type="InterPro" id="IPR004089">
    <property type="entry name" value="MCPsignal_dom"/>
</dbReference>
<organism evidence="10 11">
    <name type="scientific">Neiella marina</name>
    <dbReference type="NCBI Taxonomy" id="508461"/>
    <lineage>
        <taxon>Bacteria</taxon>
        <taxon>Pseudomonadati</taxon>
        <taxon>Pseudomonadota</taxon>
        <taxon>Gammaproteobacteria</taxon>
        <taxon>Alteromonadales</taxon>
        <taxon>Echinimonadaceae</taxon>
        <taxon>Neiella</taxon>
    </lineage>
</organism>
<feature type="transmembrane region" description="Helical" evidence="8">
    <location>
        <begin position="6"/>
        <end position="24"/>
    </location>
</feature>
<evidence type="ECO:0000256" key="1">
    <source>
        <dbReference type="ARBA" id="ARBA00004141"/>
    </source>
</evidence>
<evidence type="ECO:0000256" key="4">
    <source>
        <dbReference type="ARBA" id="ARBA00023136"/>
    </source>
</evidence>
<keyword evidence="7" id="KW-0175">Coiled coil</keyword>
<reference evidence="11" key="1">
    <citation type="journal article" date="2019" name="Int. J. Syst. Evol. Microbiol.">
        <title>The Global Catalogue of Microorganisms (GCM) 10K type strain sequencing project: providing services to taxonomists for standard genome sequencing and annotation.</title>
        <authorList>
            <consortium name="The Broad Institute Genomics Platform"/>
            <consortium name="The Broad Institute Genome Sequencing Center for Infectious Disease"/>
            <person name="Wu L."/>
            <person name="Ma J."/>
        </authorList>
    </citation>
    <scope>NUCLEOTIDE SEQUENCE [LARGE SCALE GENOMIC DNA]</scope>
    <source>
        <strain evidence="11">CGMCC 1.10130</strain>
    </source>
</reference>
<evidence type="ECO:0000256" key="8">
    <source>
        <dbReference type="SAM" id="Phobius"/>
    </source>
</evidence>
<evidence type="ECO:0000313" key="11">
    <source>
        <dbReference type="Proteomes" id="UP000619743"/>
    </source>
</evidence>
<feature type="transmembrane region" description="Helical" evidence="8">
    <location>
        <begin position="36"/>
        <end position="59"/>
    </location>
</feature>
<evidence type="ECO:0000259" key="9">
    <source>
        <dbReference type="PROSITE" id="PS50111"/>
    </source>
</evidence>
<dbReference type="Proteomes" id="UP000619743">
    <property type="component" value="Unassembled WGS sequence"/>
</dbReference>
<evidence type="ECO:0000256" key="2">
    <source>
        <dbReference type="ARBA" id="ARBA00022692"/>
    </source>
</evidence>
<protein>
    <recommendedName>
        <fullName evidence="9">Methyl-accepting transducer domain-containing protein</fullName>
    </recommendedName>
</protein>
<keyword evidence="5 6" id="KW-0807">Transducer</keyword>
<dbReference type="GO" id="GO:0016020">
    <property type="term" value="C:membrane"/>
    <property type="evidence" value="ECO:0007669"/>
    <property type="project" value="UniProtKB-SubCell"/>
</dbReference>